<dbReference type="HOGENOM" id="CLU_168874_0_0_9"/>
<dbReference type="Proteomes" id="UP000013785">
    <property type="component" value="Unassembled WGS sequence"/>
</dbReference>
<organism evidence="2 3">
    <name type="scientific">Enterococcus phoeniculicola ATCC BAA-412</name>
    <dbReference type="NCBI Taxonomy" id="1158610"/>
    <lineage>
        <taxon>Bacteria</taxon>
        <taxon>Bacillati</taxon>
        <taxon>Bacillota</taxon>
        <taxon>Bacilli</taxon>
        <taxon>Lactobacillales</taxon>
        <taxon>Enterococcaceae</taxon>
        <taxon>Enterococcus</taxon>
    </lineage>
</organism>
<sequence length="116" mass="14280">MRRLEEIQTEERQLYSKEEALDSEANQVRRIKETYDQHLYEAKHFFDAICYQFHKNEQGNVYRALFDEFSQKSRQVMNELEKDEEELRRQKRKLSNQLEDIGYEKRKLLAEEENKT</sequence>
<dbReference type="PATRIC" id="fig|1158610.3.peg.2017"/>
<keyword evidence="3" id="KW-1185">Reference proteome</keyword>
<evidence type="ECO:0000256" key="1">
    <source>
        <dbReference type="SAM" id="Coils"/>
    </source>
</evidence>
<evidence type="ECO:0000313" key="2">
    <source>
        <dbReference type="EMBL" id="EOL43047.1"/>
    </source>
</evidence>
<dbReference type="EMBL" id="AJAT01000016">
    <property type="protein sequence ID" value="EOL43047.1"/>
    <property type="molecule type" value="Genomic_DNA"/>
</dbReference>
<dbReference type="AlphaFoldDB" id="R3W643"/>
<accession>R3W643</accession>
<keyword evidence="1" id="KW-0175">Coiled coil</keyword>
<name>R3W643_9ENTE</name>
<proteinExistence type="predicted"/>
<dbReference type="eggNOG" id="ENOG5030718">
    <property type="taxonomic scope" value="Bacteria"/>
</dbReference>
<gene>
    <name evidence="2" type="ORF">UC3_02024</name>
</gene>
<reference evidence="2 3" key="1">
    <citation type="submission" date="2013-02" db="EMBL/GenBank/DDBJ databases">
        <title>The Genome Sequence of Enterococcus phoeniculicola BAA-412.</title>
        <authorList>
            <consortium name="The Broad Institute Genome Sequencing Platform"/>
            <consortium name="The Broad Institute Genome Sequencing Center for Infectious Disease"/>
            <person name="Earl A.M."/>
            <person name="Gilmore M.S."/>
            <person name="Lebreton F."/>
            <person name="Walker B."/>
            <person name="Young S.K."/>
            <person name="Zeng Q."/>
            <person name="Gargeya S."/>
            <person name="Fitzgerald M."/>
            <person name="Haas B."/>
            <person name="Abouelleil A."/>
            <person name="Alvarado L."/>
            <person name="Arachchi H.M."/>
            <person name="Berlin A.M."/>
            <person name="Chapman S.B."/>
            <person name="Dewar J."/>
            <person name="Goldberg J."/>
            <person name="Griggs A."/>
            <person name="Gujja S."/>
            <person name="Hansen M."/>
            <person name="Howarth C."/>
            <person name="Imamovic A."/>
            <person name="Larimer J."/>
            <person name="McCowan C."/>
            <person name="Murphy C."/>
            <person name="Neiman D."/>
            <person name="Pearson M."/>
            <person name="Priest M."/>
            <person name="Roberts A."/>
            <person name="Saif S."/>
            <person name="Shea T."/>
            <person name="Sisk P."/>
            <person name="Sykes S."/>
            <person name="Wortman J."/>
            <person name="Nusbaum C."/>
            <person name="Birren B."/>
        </authorList>
    </citation>
    <scope>NUCLEOTIDE SEQUENCE [LARGE SCALE GENOMIC DNA]</scope>
    <source>
        <strain evidence="2 3">ATCC BAA-412</strain>
    </source>
</reference>
<evidence type="ECO:0000313" key="3">
    <source>
        <dbReference type="Proteomes" id="UP000013785"/>
    </source>
</evidence>
<protein>
    <submittedName>
        <fullName evidence="2">Uncharacterized protein</fullName>
    </submittedName>
</protein>
<dbReference type="InterPro" id="IPR025014">
    <property type="entry name" value="DUF3958"/>
</dbReference>
<feature type="coiled-coil region" evidence="1">
    <location>
        <begin position="66"/>
        <end position="104"/>
    </location>
</feature>
<dbReference type="RefSeq" id="WP_010768686.1">
    <property type="nucleotide sequence ID" value="NZ_ASWE01000002.1"/>
</dbReference>
<dbReference type="OrthoDB" id="2186020at2"/>
<comment type="caution">
    <text evidence="2">The sequence shown here is derived from an EMBL/GenBank/DDBJ whole genome shotgun (WGS) entry which is preliminary data.</text>
</comment>
<dbReference type="Pfam" id="PF13125">
    <property type="entry name" value="DUF3958"/>
    <property type="match status" value="1"/>
</dbReference>
<dbReference type="STRING" id="154621.RV11_GL003137"/>